<reference evidence="6 7" key="1">
    <citation type="submission" date="2020-08" db="EMBL/GenBank/DDBJ databases">
        <authorList>
            <person name="Ren C."/>
            <person name="Gu Y."/>
            <person name="Xu Y."/>
        </authorList>
    </citation>
    <scope>NUCLEOTIDE SEQUENCE [LARGE SCALE GENOMIC DNA]</scope>
    <source>
        <strain evidence="6 7">LBM18003</strain>
    </source>
</reference>
<feature type="domain" description="ABC transporter" evidence="5">
    <location>
        <begin position="4"/>
        <end position="236"/>
    </location>
</feature>
<keyword evidence="4 6" id="KW-0067">ATP-binding</keyword>
<dbReference type="Pfam" id="PF00005">
    <property type="entry name" value="ABC_tran"/>
    <property type="match status" value="1"/>
</dbReference>
<dbReference type="InterPro" id="IPR003439">
    <property type="entry name" value="ABC_transporter-like_ATP-bd"/>
</dbReference>
<organism evidence="6 7">
    <name type="scientific">Caproicibacterium amylolyticum</name>
    <dbReference type="NCBI Taxonomy" id="2766537"/>
    <lineage>
        <taxon>Bacteria</taxon>
        <taxon>Bacillati</taxon>
        <taxon>Bacillota</taxon>
        <taxon>Clostridia</taxon>
        <taxon>Eubacteriales</taxon>
        <taxon>Oscillospiraceae</taxon>
        <taxon>Caproicibacterium</taxon>
    </lineage>
</organism>
<dbReference type="PANTHER" id="PTHR42711:SF5">
    <property type="entry name" value="ABC TRANSPORTER ATP-BINDING PROTEIN NATA"/>
    <property type="match status" value="1"/>
</dbReference>
<name>A0A7G9WDU7_9FIRM</name>
<keyword evidence="2" id="KW-0813">Transport</keyword>
<dbReference type="SUPFAM" id="SSF52540">
    <property type="entry name" value="P-loop containing nucleoside triphosphate hydrolases"/>
    <property type="match status" value="1"/>
</dbReference>
<dbReference type="AlphaFoldDB" id="A0A7G9WDU7"/>
<sequence length="302" mass="32520">MDAIFTERLTKSFNNTTNALDTLDLNIAEGTAYGLLGGSGSGKTTVVKLMAGLITPTSGHCEILGMDPLKKSARLHKVCGVMTPSAKMYACMTGQENLVFFGEASGMKAADAQTRTAELMKDLGIWQARDLPVSQFPTGMLQRLSLARALMTHPQVLLLDEPTVGLDTEGAEAVLGLLSGLVKNEGITIFLCTHQFPYAQQLCTKFGILSEGSVVADGSLEVLCRKAGCRVRAGFRLPEKDSLKGFQQRADGFWEHEIDSADEMPELLRKAVAAGHDIYEARLCSPTLTDAYMALLGKEGLL</sequence>
<dbReference type="RefSeq" id="WP_212505926.1">
    <property type="nucleotide sequence ID" value="NZ_CP060696.1"/>
</dbReference>
<dbReference type="GO" id="GO:0005524">
    <property type="term" value="F:ATP binding"/>
    <property type="evidence" value="ECO:0007669"/>
    <property type="project" value="UniProtKB-KW"/>
</dbReference>
<dbReference type="SMART" id="SM00382">
    <property type="entry name" value="AAA"/>
    <property type="match status" value="1"/>
</dbReference>
<proteinExistence type="inferred from homology"/>
<evidence type="ECO:0000313" key="6">
    <source>
        <dbReference type="EMBL" id="QNO16859.1"/>
    </source>
</evidence>
<dbReference type="KEGG" id="caml:H6X83_07705"/>
<dbReference type="InterPro" id="IPR050763">
    <property type="entry name" value="ABC_transporter_ATP-binding"/>
</dbReference>
<keyword evidence="3" id="KW-0547">Nucleotide-binding</keyword>
<evidence type="ECO:0000256" key="3">
    <source>
        <dbReference type="ARBA" id="ARBA00022741"/>
    </source>
</evidence>
<dbReference type="Gene3D" id="3.40.50.300">
    <property type="entry name" value="P-loop containing nucleotide triphosphate hydrolases"/>
    <property type="match status" value="1"/>
</dbReference>
<evidence type="ECO:0000256" key="2">
    <source>
        <dbReference type="ARBA" id="ARBA00022448"/>
    </source>
</evidence>
<dbReference type="PROSITE" id="PS50893">
    <property type="entry name" value="ABC_TRANSPORTER_2"/>
    <property type="match status" value="1"/>
</dbReference>
<evidence type="ECO:0000256" key="1">
    <source>
        <dbReference type="ARBA" id="ARBA00005417"/>
    </source>
</evidence>
<dbReference type="InterPro" id="IPR027417">
    <property type="entry name" value="P-loop_NTPase"/>
</dbReference>
<protein>
    <submittedName>
        <fullName evidence="6">ABC transporter ATP-binding protein</fullName>
    </submittedName>
</protein>
<dbReference type="InterPro" id="IPR003593">
    <property type="entry name" value="AAA+_ATPase"/>
</dbReference>
<accession>A0A7G9WDU7</accession>
<dbReference type="Proteomes" id="UP000516046">
    <property type="component" value="Chromosome"/>
</dbReference>
<evidence type="ECO:0000313" key="7">
    <source>
        <dbReference type="Proteomes" id="UP000516046"/>
    </source>
</evidence>
<keyword evidence="7" id="KW-1185">Reference proteome</keyword>
<gene>
    <name evidence="6" type="ORF">H6X83_07705</name>
</gene>
<dbReference type="EMBL" id="CP060696">
    <property type="protein sequence ID" value="QNO16859.1"/>
    <property type="molecule type" value="Genomic_DNA"/>
</dbReference>
<comment type="similarity">
    <text evidence="1">Belongs to the ABC transporter superfamily.</text>
</comment>
<evidence type="ECO:0000259" key="5">
    <source>
        <dbReference type="PROSITE" id="PS50893"/>
    </source>
</evidence>
<dbReference type="PANTHER" id="PTHR42711">
    <property type="entry name" value="ABC TRANSPORTER ATP-BINDING PROTEIN"/>
    <property type="match status" value="1"/>
</dbReference>
<evidence type="ECO:0000256" key="4">
    <source>
        <dbReference type="ARBA" id="ARBA00022840"/>
    </source>
</evidence>
<dbReference type="GO" id="GO:0016887">
    <property type="term" value="F:ATP hydrolysis activity"/>
    <property type="evidence" value="ECO:0007669"/>
    <property type="project" value="InterPro"/>
</dbReference>